<evidence type="ECO:0000256" key="3">
    <source>
        <dbReference type="ARBA" id="ARBA00022676"/>
    </source>
</evidence>
<dbReference type="Gene3D" id="3.40.50.2000">
    <property type="entry name" value="Glycogen Phosphorylase B"/>
    <property type="match status" value="1"/>
</dbReference>
<comment type="catalytic activity">
    <reaction evidence="5">
        <text>an NDP-alpha-D-glucose + D-fructose = a ribonucleoside 5'-diphosphate + sucrose + H(+)</text>
        <dbReference type="Rhea" id="RHEA:16241"/>
        <dbReference type="ChEBI" id="CHEBI:15378"/>
        <dbReference type="ChEBI" id="CHEBI:17992"/>
        <dbReference type="ChEBI" id="CHEBI:37721"/>
        <dbReference type="ChEBI" id="CHEBI:57930"/>
        <dbReference type="ChEBI" id="CHEBI:76533"/>
        <dbReference type="EC" id="2.4.1.13"/>
    </reaction>
</comment>
<name>A0A8X7SHH1_BRACI</name>
<sequence>MYKIAPFSPCAEERLVEHLVVFKVWSLLQPSSASPNELKWYIKPKPILFSMARLDKVKNISAHTNRDQDGELYRYIANTKGVFAQPAFYEAFWLIVVEAPALCGSNCICGYVMVAEFDVLQNKGWCFRATCRRIKLSVKVSRSLSVPRVACVFGLQRCHAFPLGFVNVKKICPFKPRHLRPSSFFDAGAKVFEP</sequence>
<evidence type="ECO:0000313" key="6">
    <source>
        <dbReference type="EMBL" id="KAG2306403.1"/>
    </source>
</evidence>
<dbReference type="OrthoDB" id="937291at2759"/>
<dbReference type="EMBL" id="JAAMPC010000006">
    <property type="protein sequence ID" value="KAG2306403.1"/>
    <property type="molecule type" value="Genomic_DNA"/>
</dbReference>
<protein>
    <recommendedName>
        <fullName evidence="2">sucrose synthase</fullName>
        <ecNumber evidence="2">2.4.1.13</ecNumber>
    </recommendedName>
</protein>
<dbReference type="PANTHER" id="PTHR45839:SF13">
    <property type="entry name" value="SUCROSE SYNTHASE 3"/>
    <property type="match status" value="1"/>
</dbReference>
<evidence type="ECO:0000256" key="4">
    <source>
        <dbReference type="ARBA" id="ARBA00022679"/>
    </source>
</evidence>
<dbReference type="GO" id="GO:0005985">
    <property type="term" value="P:sucrose metabolic process"/>
    <property type="evidence" value="ECO:0007669"/>
    <property type="project" value="InterPro"/>
</dbReference>
<evidence type="ECO:0000256" key="1">
    <source>
        <dbReference type="ARBA" id="ARBA00005894"/>
    </source>
</evidence>
<proteinExistence type="inferred from homology"/>
<reference evidence="6 7" key="1">
    <citation type="submission" date="2020-02" db="EMBL/GenBank/DDBJ databases">
        <authorList>
            <person name="Ma Q."/>
            <person name="Huang Y."/>
            <person name="Song X."/>
            <person name="Pei D."/>
        </authorList>
    </citation>
    <scope>NUCLEOTIDE SEQUENCE [LARGE SCALE GENOMIC DNA]</scope>
    <source>
        <strain evidence="6">Sxm20200214</strain>
        <tissue evidence="6">Leaf</tissue>
    </source>
</reference>
<gene>
    <name evidence="6" type="ORF">Bca52824_026151</name>
</gene>
<accession>A0A8X7SHH1</accession>
<keyword evidence="4" id="KW-0808">Transferase</keyword>
<comment type="caution">
    <text evidence="6">The sequence shown here is derived from an EMBL/GenBank/DDBJ whole genome shotgun (WGS) entry which is preliminary data.</text>
</comment>
<keyword evidence="3" id="KW-0328">Glycosyltransferase</keyword>
<dbReference type="InterPro" id="IPR012820">
    <property type="entry name" value="Sucrose_synthase_pln/cyn"/>
</dbReference>
<comment type="similarity">
    <text evidence="1">Belongs to the glycosyltransferase 1 family. Plant sucrose synthase subfamily.</text>
</comment>
<keyword evidence="7" id="KW-1185">Reference proteome</keyword>
<dbReference type="Proteomes" id="UP000886595">
    <property type="component" value="Unassembled WGS sequence"/>
</dbReference>
<dbReference type="EC" id="2.4.1.13" evidence="2"/>
<evidence type="ECO:0000256" key="5">
    <source>
        <dbReference type="ARBA" id="ARBA00049030"/>
    </source>
</evidence>
<dbReference type="AlphaFoldDB" id="A0A8X7SHH1"/>
<dbReference type="GO" id="GO:0016157">
    <property type="term" value="F:sucrose synthase activity"/>
    <property type="evidence" value="ECO:0007669"/>
    <property type="project" value="UniProtKB-EC"/>
</dbReference>
<dbReference type="PANTHER" id="PTHR45839">
    <property type="match status" value="1"/>
</dbReference>
<organism evidence="6 7">
    <name type="scientific">Brassica carinata</name>
    <name type="common">Ethiopian mustard</name>
    <name type="synonym">Abyssinian cabbage</name>
    <dbReference type="NCBI Taxonomy" id="52824"/>
    <lineage>
        <taxon>Eukaryota</taxon>
        <taxon>Viridiplantae</taxon>
        <taxon>Streptophyta</taxon>
        <taxon>Embryophyta</taxon>
        <taxon>Tracheophyta</taxon>
        <taxon>Spermatophyta</taxon>
        <taxon>Magnoliopsida</taxon>
        <taxon>eudicotyledons</taxon>
        <taxon>Gunneridae</taxon>
        <taxon>Pentapetalae</taxon>
        <taxon>rosids</taxon>
        <taxon>malvids</taxon>
        <taxon>Brassicales</taxon>
        <taxon>Brassicaceae</taxon>
        <taxon>Brassiceae</taxon>
        <taxon>Brassica</taxon>
    </lineage>
</organism>
<evidence type="ECO:0000256" key="2">
    <source>
        <dbReference type="ARBA" id="ARBA00012540"/>
    </source>
</evidence>
<evidence type="ECO:0000313" key="7">
    <source>
        <dbReference type="Proteomes" id="UP000886595"/>
    </source>
</evidence>